<evidence type="ECO:0000313" key="1">
    <source>
        <dbReference type="EMBL" id="EFA79240.1"/>
    </source>
</evidence>
<dbReference type="Gene3D" id="3.80.10.10">
    <property type="entry name" value="Ribonuclease Inhibitor"/>
    <property type="match status" value="1"/>
</dbReference>
<accession>D3BGK6</accession>
<comment type="caution">
    <text evidence="1">The sequence shown here is derived from an EMBL/GenBank/DDBJ whole genome shotgun (WGS) entry which is preliminary data.</text>
</comment>
<dbReference type="RefSeq" id="XP_020431361.1">
    <property type="nucleotide sequence ID" value="XM_020578492.1"/>
</dbReference>
<keyword evidence="2" id="KW-1185">Reference proteome</keyword>
<dbReference type="SUPFAM" id="SSF52047">
    <property type="entry name" value="RNI-like"/>
    <property type="match status" value="1"/>
</dbReference>
<organism evidence="1 2">
    <name type="scientific">Heterostelium pallidum (strain ATCC 26659 / Pp 5 / PN500)</name>
    <name type="common">Cellular slime mold</name>
    <name type="synonym">Polysphondylium pallidum</name>
    <dbReference type="NCBI Taxonomy" id="670386"/>
    <lineage>
        <taxon>Eukaryota</taxon>
        <taxon>Amoebozoa</taxon>
        <taxon>Evosea</taxon>
        <taxon>Eumycetozoa</taxon>
        <taxon>Dictyostelia</taxon>
        <taxon>Acytosteliales</taxon>
        <taxon>Acytosteliaceae</taxon>
        <taxon>Heterostelium</taxon>
    </lineage>
</organism>
<dbReference type="OMA" id="CQIQRDT"/>
<dbReference type="Proteomes" id="UP000001396">
    <property type="component" value="Unassembled WGS sequence"/>
</dbReference>
<dbReference type="EMBL" id="ADBJ01000035">
    <property type="protein sequence ID" value="EFA79240.1"/>
    <property type="molecule type" value="Genomic_DNA"/>
</dbReference>
<evidence type="ECO:0000313" key="2">
    <source>
        <dbReference type="Proteomes" id="UP000001396"/>
    </source>
</evidence>
<proteinExistence type="predicted"/>
<reference evidence="1 2" key="1">
    <citation type="journal article" date="2011" name="Genome Res.">
        <title>Phylogeny-wide analysis of social amoeba genomes highlights ancient origins for complex intercellular communication.</title>
        <authorList>
            <person name="Heidel A.J."/>
            <person name="Lawal H.M."/>
            <person name="Felder M."/>
            <person name="Schilde C."/>
            <person name="Helps N.R."/>
            <person name="Tunggal B."/>
            <person name="Rivero F."/>
            <person name="John U."/>
            <person name="Schleicher M."/>
            <person name="Eichinger L."/>
            <person name="Platzer M."/>
            <person name="Noegel A.A."/>
            <person name="Schaap P."/>
            <person name="Gloeckner G."/>
        </authorList>
    </citation>
    <scope>NUCLEOTIDE SEQUENCE [LARGE SCALE GENOMIC DNA]</scope>
    <source>
        <strain evidence="2">ATCC 26659 / Pp 5 / PN500</strain>
    </source>
</reference>
<name>D3BGK6_HETP5</name>
<dbReference type="InParanoid" id="D3BGK6"/>
<protein>
    <submittedName>
        <fullName evidence="1">Uncharacterized protein</fullName>
    </submittedName>
</protein>
<dbReference type="InterPro" id="IPR032675">
    <property type="entry name" value="LRR_dom_sf"/>
</dbReference>
<dbReference type="AlphaFoldDB" id="D3BGK6"/>
<gene>
    <name evidence="1" type="ORF">PPL_07658</name>
</gene>
<sequence length="449" mass="50872">MSDNNNNNNNGESSRTSMVEPLIIRLLLTSDLPRKRSNSYEFAGRTYIGYSELAFNLAKVCKRWFKLVSCSINSVDIVQFVTNNDNTDLSALLMMIRGEQTTKQKFPIVNKLQSLTIRGGNQANITRELIETLVDEQKEGKLDGITSSIEHVFAFTFGMGDIPSDFYDMLENCQSVFPSLDSLSLYRDDRQEEAGSPLYLFLVDLPCFNYIKYLNCQIQRDTEDDNEESSSELLTALSKNPFLKFLDLTMKEGMSIGRLVYYFASWSTLEYIKIQCYTGVGDMTQEGLDALYMVMRENNKLKDVNFGNLGLDEMSLDTKDGIQQALAANKCIINLDVNYSLFYTKTKSTNIISQTVQQFKLVHKSFQEFNDQCKYETVTDSILEIISGNTHPNLTNMHITFVVGGEELDQFKQRVVDALSTNTTLRSFSYNTFCGGTISPSTALRFPTS</sequence>
<dbReference type="GeneID" id="31363139"/>